<evidence type="ECO:0000313" key="6">
    <source>
        <dbReference type="Proteomes" id="UP000248916"/>
    </source>
</evidence>
<dbReference type="PANTHER" id="PTHR34698">
    <property type="entry name" value="5-OXOPROLINASE SUBUNIT B"/>
    <property type="match status" value="1"/>
</dbReference>
<evidence type="ECO:0000256" key="1">
    <source>
        <dbReference type="ARBA" id="ARBA00022741"/>
    </source>
</evidence>
<dbReference type="GO" id="GO:0016787">
    <property type="term" value="F:hydrolase activity"/>
    <property type="evidence" value="ECO:0007669"/>
    <property type="project" value="UniProtKB-KW"/>
</dbReference>
<dbReference type="RefSeq" id="WP_234822552.1">
    <property type="nucleotide sequence ID" value="NZ_QKZL01000006.1"/>
</dbReference>
<dbReference type="EMBL" id="QKZL01000006">
    <property type="protein sequence ID" value="PZX16573.1"/>
    <property type="molecule type" value="Genomic_DNA"/>
</dbReference>
<dbReference type="AlphaFoldDB" id="A0A2W7NAA2"/>
<feature type="domain" description="Carboxyltransferase" evidence="4">
    <location>
        <begin position="14"/>
        <end position="219"/>
    </location>
</feature>
<evidence type="ECO:0000256" key="2">
    <source>
        <dbReference type="ARBA" id="ARBA00022801"/>
    </source>
</evidence>
<comment type="caution">
    <text evidence="5">The sequence shown here is derived from an EMBL/GenBank/DDBJ whole genome shotgun (WGS) entry which is preliminary data.</text>
</comment>
<dbReference type="InterPro" id="IPR029000">
    <property type="entry name" value="Cyclophilin-like_dom_sf"/>
</dbReference>
<dbReference type="SUPFAM" id="SSF160467">
    <property type="entry name" value="PH0987 N-terminal domain-like"/>
    <property type="match status" value="1"/>
</dbReference>
<dbReference type="InterPro" id="IPR010016">
    <property type="entry name" value="PxpB"/>
</dbReference>
<proteinExistence type="predicted"/>
<keyword evidence="1" id="KW-0547">Nucleotide-binding</keyword>
<sequence>MRRTMPATERAPLPRLTPLGLDGILVTFGDTLSDPANRAALAFRAAIEEAAWDGVRETASSLCSAYLAFDPARLSLAEVTERVHDLLARRDWSAEGLPARRRRFVIPASFEGDHAPQLADAAKLAGLDPEEAVAQICARPLRALALGYAPGQAYLGSLPEHWDLARQKDLTPTVKEGAVVTAVRQVIVFASTSPTGWRQIGMTRFRCFRPEDAETPIALAPGDEVQLRPVSAAELDDLAESGPDGGAEVEVLE</sequence>
<organism evidence="5 6">
    <name type="scientific">Palleronia aestuarii</name>
    <dbReference type="NCBI Taxonomy" id="568105"/>
    <lineage>
        <taxon>Bacteria</taxon>
        <taxon>Pseudomonadati</taxon>
        <taxon>Pseudomonadota</taxon>
        <taxon>Alphaproteobacteria</taxon>
        <taxon>Rhodobacterales</taxon>
        <taxon>Roseobacteraceae</taxon>
        <taxon>Palleronia</taxon>
    </lineage>
</organism>
<protein>
    <submittedName>
        <fullName evidence="5">Allophanate hydrolase subunit 1</fullName>
    </submittedName>
</protein>
<accession>A0A2W7NAA2</accession>
<keyword evidence="3" id="KW-0067">ATP-binding</keyword>
<keyword evidence="2 5" id="KW-0378">Hydrolase</keyword>
<dbReference type="Pfam" id="PF02682">
    <property type="entry name" value="CT_C_D"/>
    <property type="match status" value="1"/>
</dbReference>
<gene>
    <name evidence="5" type="ORF">LX81_01944</name>
</gene>
<keyword evidence="6" id="KW-1185">Reference proteome</keyword>
<dbReference type="Gene3D" id="3.30.1360.40">
    <property type="match status" value="1"/>
</dbReference>
<evidence type="ECO:0000259" key="4">
    <source>
        <dbReference type="SMART" id="SM00796"/>
    </source>
</evidence>
<reference evidence="5 6" key="1">
    <citation type="submission" date="2018-06" db="EMBL/GenBank/DDBJ databases">
        <title>Genomic Encyclopedia of Archaeal and Bacterial Type Strains, Phase II (KMG-II): from individual species to whole genera.</title>
        <authorList>
            <person name="Goeker M."/>
        </authorList>
    </citation>
    <scope>NUCLEOTIDE SEQUENCE [LARGE SCALE GENOMIC DNA]</scope>
    <source>
        <strain evidence="5 6">DSM 22009</strain>
    </source>
</reference>
<dbReference type="Proteomes" id="UP000248916">
    <property type="component" value="Unassembled WGS sequence"/>
</dbReference>
<dbReference type="SUPFAM" id="SSF50891">
    <property type="entry name" value="Cyclophilin-like"/>
    <property type="match status" value="1"/>
</dbReference>
<dbReference type="InterPro" id="IPR003833">
    <property type="entry name" value="CT_C_D"/>
</dbReference>
<name>A0A2W7NAA2_9RHOB</name>
<dbReference type="SMART" id="SM00796">
    <property type="entry name" value="AHS1"/>
    <property type="match status" value="1"/>
</dbReference>
<evidence type="ECO:0000256" key="3">
    <source>
        <dbReference type="ARBA" id="ARBA00022840"/>
    </source>
</evidence>
<dbReference type="Gene3D" id="2.40.100.10">
    <property type="entry name" value="Cyclophilin-like"/>
    <property type="match status" value="1"/>
</dbReference>
<dbReference type="PANTHER" id="PTHR34698:SF2">
    <property type="entry name" value="5-OXOPROLINASE SUBUNIT B"/>
    <property type="match status" value="1"/>
</dbReference>
<dbReference type="GO" id="GO:0005524">
    <property type="term" value="F:ATP binding"/>
    <property type="evidence" value="ECO:0007669"/>
    <property type="project" value="UniProtKB-KW"/>
</dbReference>
<evidence type="ECO:0000313" key="5">
    <source>
        <dbReference type="EMBL" id="PZX16573.1"/>
    </source>
</evidence>